<dbReference type="PANTHER" id="PTHR46542:SF1">
    <property type="entry name" value="X-BOX BINDING PROTEIN 1"/>
    <property type="match status" value="1"/>
</dbReference>
<evidence type="ECO:0000256" key="1">
    <source>
        <dbReference type="ARBA" id="ARBA00022843"/>
    </source>
</evidence>
<feature type="domain" description="BZIP" evidence="8">
    <location>
        <begin position="95"/>
        <end position="158"/>
    </location>
</feature>
<dbReference type="PROSITE" id="PS00036">
    <property type="entry name" value="BZIP_BASIC"/>
    <property type="match status" value="1"/>
</dbReference>
<dbReference type="Pfam" id="PF00170">
    <property type="entry name" value="bZIP_1"/>
    <property type="match status" value="1"/>
</dbReference>
<evidence type="ECO:0000313" key="9">
    <source>
        <dbReference type="EMBL" id="AFA43700.1"/>
    </source>
</evidence>
<dbReference type="InterPro" id="IPR052470">
    <property type="entry name" value="ER_Stress-Reg_TF"/>
</dbReference>
<accession>J9PVE0</accession>
<keyword evidence="5" id="KW-0539">Nucleus</keyword>
<dbReference type="SMART" id="SM00338">
    <property type="entry name" value="BRLZ"/>
    <property type="match status" value="1"/>
</dbReference>
<evidence type="ECO:0000256" key="5">
    <source>
        <dbReference type="ARBA" id="ARBA00023242"/>
    </source>
</evidence>
<keyword evidence="7" id="KW-0175">Coiled coil</keyword>
<dbReference type="InterPro" id="IPR046347">
    <property type="entry name" value="bZIP_sf"/>
</dbReference>
<dbReference type="GO" id="GO:0005634">
    <property type="term" value="C:nucleus"/>
    <property type="evidence" value="ECO:0007669"/>
    <property type="project" value="TreeGrafter"/>
</dbReference>
<proteinExistence type="evidence at transcript level"/>
<dbReference type="GO" id="GO:0000981">
    <property type="term" value="F:DNA-binding transcription factor activity, RNA polymerase II-specific"/>
    <property type="evidence" value="ECO:0007669"/>
    <property type="project" value="TreeGrafter"/>
</dbReference>
<reference evidence="9" key="1">
    <citation type="submission" date="2011-09" db="EMBL/GenBank/DDBJ databases">
        <title>Isolation and expression of X-box binding protein 1 (XBP1) differentially expressed during ovarian development of the giant tiger shrimp Penaeus monodon.</title>
        <authorList>
            <person name="Prasertlux S."/>
            <person name="Sittikankaew K."/>
            <person name="Ponza P."/>
            <person name="Klinbunga S."/>
            <person name="Menasveta P."/>
        </authorList>
    </citation>
    <scope>NUCLEOTIDE SEQUENCE</scope>
</reference>
<dbReference type="GO" id="GO:0000977">
    <property type="term" value="F:RNA polymerase II transcription regulatory region sequence-specific DNA binding"/>
    <property type="evidence" value="ECO:0007669"/>
    <property type="project" value="TreeGrafter"/>
</dbReference>
<keyword evidence="2" id="KW-0805">Transcription regulation</keyword>
<keyword evidence="1" id="KW-0832">Ubl conjugation</keyword>
<dbReference type="PROSITE" id="PS50217">
    <property type="entry name" value="BZIP"/>
    <property type="match status" value="1"/>
</dbReference>
<dbReference type="Gene3D" id="1.20.5.170">
    <property type="match status" value="1"/>
</dbReference>
<dbReference type="SUPFAM" id="SSF57959">
    <property type="entry name" value="Leucine zipper domain"/>
    <property type="match status" value="1"/>
</dbReference>
<organism evidence="9">
    <name type="scientific">Penaeus monodon</name>
    <name type="common">Giant tiger prawn</name>
    <dbReference type="NCBI Taxonomy" id="6687"/>
    <lineage>
        <taxon>Eukaryota</taxon>
        <taxon>Metazoa</taxon>
        <taxon>Ecdysozoa</taxon>
        <taxon>Arthropoda</taxon>
        <taxon>Crustacea</taxon>
        <taxon>Multicrustacea</taxon>
        <taxon>Malacostraca</taxon>
        <taxon>Eumalacostraca</taxon>
        <taxon>Eucarida</taxon>
        <taxon>Decapoda</taxon>
        <taxon>Dendrobranchiata</taxon>
        <taxon>Penaeoidea</taxon>
        <taxon>Penaeidae</taxon>
        <taxon>Penaeus</taxon>
    </lineage>
</organism>
<evidence type="ECO:0000256" key="6">
    <source>
        <dbReference type="ARBA" id="ARBA00040165"/>
    </source>
</evidence>
<sequence>MAKTIVITLPKGLGDGARVAAPAALATASLASRQLGSLFAAGNFGSLVHIIKDEPQQGFQTPGFPLEEEEEEVLAPGEDKPPARKRQRLDHLSMEEKIMRRKLKNRVAAQTARDRKKQRMDQLEAQIDELRDLTAVLSEQNTCLAEENAALKEMLTKCTCGQGSTESNVNEALNVSCDDTHNAAVVVEEVTIPVNNPAGGSAVSQPQQKAVGMLAVLRIMVLSTLCSQWVNTAALAVLANRTLGTLPSLPASNSQVSILQTLPVKKRTAKWWGPHQQSWNPTGM</sequence>
<keyword evidence="4" id="KW-0804">Transcription</keyword>
<evidence type="ECO:0000256" key="3">
    <source>
        <dbReference type="ARBA" id="ARBA00023125"/>
    </source>
</evidence>
<dbReference type="CDD" id="cd14691">
    <property type="entry name" value="bZIP_XBP1"/>
    <property type="match status" value="1"/>
</dbReference>
<evidence type="ECO:0000256" key="2">
    <source>
        <dbReference type="ARBA" id="ARBA00023015"/>
    </source>
</evidence>
<dbReference type="EMBL" id="JN644920">
    <property type="protein sequence ID" value="AFA43700.1"/>
    <property type="molecule type" value="mRNA"/>
</dbReference>
<protein>
    <recommendedName>
        <fullName evidence="6">X-box-binding protein 1</fullName>
    </recommendedName>
</protein>
<dbReference type="PANTHER" id="PTHR46542">
    <property type="entry name" value="X-BOX BINDING PROTEIN 1"/>
    <property type="match status" value="1"/>
</dbReference>
<dbReference type="InterPro" id="IPR004827">
    <property type="entry name" value="bZIP"/>
</dbReference>
<feature type="coiled-coil region" evidence="7">
    <location>
        <begin position="106"/>
        <end position="140"/>
    </location>
</feature>
<dbReference type="AlphaFoldDB" id="J9PVE0"/>
<evidence type="ECO:0000259" key="8">
    <source>
        <dbReference type="PROSITE" id="PS50217"/>
    </source>
</evidence>
<name>J9PVE0_PENMO</name>
<dbReference type="OrthoDB" id="20960at2759"/>
<evidence type="ECO:0000256" key="4">
    <source>
        <dbReference type="ARBA" id="ARBA00023163"/>
    </source>
</evidence>
<keyword evidence="3" id="KW-0238">DNA-binding</keyword>
<evidence type="ECO:0000256" key="7">
    <source>
        <dbReference type="SAM" id="Coils"/>
    </source>
</evidence>